<keyword evidence="6" id="KW-0482">Metalloprotease</keyword>
<name>A0AAV2YQ63_9STRA</name>
<dbReference type="Proteomes" id="UP001146120">
    <property type="component" value="Unassembled WGS sequence"/>
</dbReference>
<dbReference type="InterPro" id="IPR021102">
    <property type="entry name" value="PNGase_A"/>
</dbReference>
<feature type="compositionally biased region" description="Polar residues" evidence="7">
    <location>
        <begin position="1"/>
        <end position="10"/>
    </location>
</feature>
<keyword evidence="4" id="KW-0378">Hydrolase</keyword>
<evidence type="ECO:0000313" key="10">
    <source>
        <dbReference type="EMBL" id="DAZ96130.1"/>
    </source>
</evidence>
<evidence type="ECO:0000256" key="3">
    <source>
        <dbReference type="ARBA" id="ARBA00022723"/>
    </source>
</evidence>
<dbReference type="InterPro" id="IPR001915">
    <property type="entry name" value="Peptidase_M48"/>
</dbReference>
<gene>
    <name evidence="10" type="ORF">N0F65_008709</name>
</gene>
<feature type="region of interest" description="Disordered" evidence="7">
    <location>
        <begin position="1"/>
        <end position="24"/>
    </location>
</feature>
<accession>A0AAV2YQ63</accession>
<evidence type="ECO:0000259" key="8">
    <source>
        <dbReference type="Pfam" id="PF01435"/>
    </source>
</evidence>
<keyword evidence="3" id="KW-0479">Metal-binding</keyword>
<dbReference type="Gene3D" id="3.30.2010.10">
    <property type="entry name" value="Metalloproteases ('zincins'), catalytic domain"/>
    <property type="match status" value="1"/>
</dbReference>
<dbReference type="GO" id="GO:0004222">
    <property type="term" value="F:metalloendopeptidase activity"/>
    <property type="evidence" value="ECO:0007669"/>
    <property type="project" value="InterPro"/>
</dbReference>
<evidence type="ECO:0000256" key="1">
    <source>
        <dbReference type="ARBA" id="ARBA00001947"/>
    </source>
</evidence>
<feature type="domain" description="Peptidase M48" evidence="8">
    <location>
        <begin position="727"/>
        <end position="904"/>
    </location>
</feature>
<dbReference type="Pfam" id="PF01435">
    <property type="entry name" value="Peptidase_M48"/>
    <property type="match status" value="1"/>
</dbReference>
<dbReference type="CDD" id="cd07331">
    <property type="entry name" value="M48C_Oma1_like"/>
    <property type="match status" value="1"/>
</dbReference>
<evidence type="ECO:0008006" key="12">
    <source>
        <dbReference type="Google" id="ProtNLM"/>
    </source>
</evidence>
<dbReference type="AlphaFoldDB" id="A0AAV2YQ63"/>
<dbReference type="GO" id="GO:0046872">
    <property type="term" value="F:metal ion binding"/>
    <property type="evidence" value="ECO:0007669"/>
    <property type="project" value="UniProtKB-KW"/>
</dbReference>
<feature type="domain" description="Peptide N-acetyl-beta-D-glucosaminyl asparaginase amidase A N-terminal" evidence="9">
    <location>
        <begin position="109"/>
        <end position="413"/>
    </location>
</feature>
<comment type="caution">
    <text evidence="10">The sequence shown here is derived from an EMBL/GenBank/DDBJ whole genome shotgun (WGS) entry which is preliminary data.</text>
</comment>
<keyword evidence="5" id="KW-0862">Zinc</keyword>
<evidence type="ECO:0000256" key="5">
    <source>
        <dbReference type="ARBA" id="ARBA00022833"/>
    </source>
</evidence>
<reference evidence="10" key="1">
    <citation type="submission" date="2022-11" db="EMBL/GenBank/DDBJ databases">
        <authorList>
            <person name="Morgan W.R."/>
            <person name="Tartar A."/>
        </authorList>
    </citation>
    <scope>NUCLEOTIDE SEQUENCE</scope>
    <source>
        <strain evidence="10">ARSEF 373</strain>
    </source>
</reference>
<evidence type="ECO:0000256" key="6">
    <source>
        <dbReference type="ARBA" id="ARBA00023049"/>
    </source>
</evidence>
<evidence type="ECO:0000256" key="7">
    <source>
        <dbReference type="SAM" id="MobiDB-lite"/>
    </source>
</evidence>
<feature type="non-terminal residue" evidence="10">
    <location>
        <position position="1"/>
    </location>
</feature>
<evidence type="ECO:0000313" key="11">
    <source>
        <dbReference type="Proteomes" id="UP001146120"/>
    </source>
</evidence>
<dbReference type="PANTHER" id="PTHR31104">
    <property type="entry name" value="PEPTIDE-N4-(N-ACETYL-BETA-GLUCOSAMINYL)ASPARAGINE AMIDASE A PROTEIN"/>
    <property type="match status" value="1"/>
</dbReference>
<sequence>AGTSSETSNRPAHPQRARAPSWSPADEVRASSHLSFCVDPASCAFSSPSVLSIAMTSAVDRVWKNAVTLLAAQAQLRNTTVDLEESINLAAPFGLQPSIEVRPPQLTNVQGPPCVLPLGSHVFGHSWGHPYVGKFNPSTCGKDYSVAYVKWTASAPLGTQFDRIAGLWVNGAELLRTSTQEPSRRSGVSWEVVKDVTNYWDVLSRGGDVVIALDNVLTDKYNSSFTVDVVAEFYKPRDVEKAPKKPDLVLPVSASTTNYGWFRVEPSSAGSNFKMIEVPRNTEELYMELFLSHHQCDEFFYGNAPNDYANATQSCGGGPFREVQVLVDGDVVGVVWPFPLIFTGGLNPYMWRPVVATGAFDAPTYMLNLTPFLDKFVDGQSHNVSFAVDHGIDFWPIDGNLLVFQDHDSDQTDVIVLDSDVPAHTTPEIRQDINGLDAMFEFAAERSLYAKTIVLTSRGPKTYTIDQRFRYNNVLEFRENGTVGTFDAQTRMETVTSIFDGDARVSTVEDFPLRGRTFFQARPDGSFRLDADIDHTFERNVDLDREDGGDFRLTIAPHKTLNWQHGNATMDSLVGGFGKTEVRFRHNTPNACNSREVAASRGDIIKDTTWTIFHPKVPRYPLHPVEHISIGHTPHLKFFQAHVHPSKFQQQVIRWGTMLGVASAVYQFLTNLRSVPITGRTQVVAMSQEEECEMGSKAALEEINDARVISEGPRVRMRLVSVSEHLFPRQYDWRVWLVDAPGTVNACCYPGGKIVVYTGILDMIDLAVEKGICKNKHDALAVVLSHEIGHALARHSAERMSYLPLMYLQNILGMESPLLQYLFEFALNLPFSRKLEVEADHIGIMLMASACYDPTEAPHFWRAFSKIQNLSEESEDSDDDEFDFEFDFYSTHPANKKREKTLESLVEEALGVRERSSWCHSLKETVQQILQAGHQSESLLQRIRVLREKQEQQRHMRRRHTVGTVHEMENQEIYKRIQMERSRQPIASGGEAAH</sequence>
<evidence type="ECO:0000256" key="4">
    <source>
        <dbReference type="ARBA" id="ARBA00022801"/>
    </source>
</evidence>
<protein>
    <recommendedName>
        <fullName evidence="12">Peptidase M48 domain-containing protein</fullName>
    </recommendedName>
</protein>
<comment type="cofactor">
    <cofactor evidence="1">
        <name>Zn(2+)</name>
        <dbReference type="ChEBI" id="CHEBI:29105"/>
    </cofactor>
</comment>
<proteinExistence type="predicted"/>
<keyword evidence="11" id="KW-1185">Reference proteome</keyword>
<evidence type="ECO:0000256" key="2">
    <source>
        <dbReference type="ARBA" id="ARBA00022670"/>
    </source>
</evidence>
<reference evidence="10" key="2">
    <citation type="journal article" date="2023" name="Microbiol Resour">
        <title>Decontamination and Annotation of the Draft Genome Sequence of the Oomycete Lagenidium giganteum ARSEF 373.</title>
        <authorList>
            <person name="Morgan W.R."/>
            <person name="Tartar A."/>
        </authorList>
    </citation>
    <scope>NUCLEOTIDE SEQUENCE</scope>
    <source>
        <strain evidence="10">ARSEF 373</strain>
    </source>
</reference>
<evidence type="ECO:0000259" key="9">
    <source>
        <dbReference type="Pfam" id="PF12222"/>
    </source>
</evidence>
<dbReference type="Pfam" id="PF12222">
    <property type="entry name" value="PNGaseA"/>
    <property type="match status" value="1"/>
</dbReference>
<dbReference type="EMBL" id="DAKRPA010000177">
    <property type="protein sequence ID" value="DAZ96130.1"/>
    <property type="molecule type" value="Genomic_DNA"/>
</dbReference>
<dbReference type="InterPro" id="IPR056948">
    <property type="entry name" value="PNGaseA_N"/>
</dbReference>
<organism evidence="10 11">
    <name type="scientific">Lagenidium giganteum</name>
    <dbReference type="NCBI Taxonomy" id="4803"/>
    <lineage>
        <taxon>Eukaryota</taxon>
        <taxon>Sar</taxon>
        <taxon>Stramenopiles</taxon>
        <taxon>Oomycota</taxon>
        <taxon>Peronosporomycetes</taxon>
        <taxon>Pythiales</taxon>
        <taxon>Pythiaceae</taxon>
    </lineage>
</organism>
<keyword evidence="2" id="KW-0645">Protease</keyword>
<dbReference type="GO" id="GO:0006508">
    <property type="term" value="P:proteolysis"/>
    <property type="evidence" value="ECO:0007669"/>
    <property type="project" value="UniProtKB-KW"/>
</dbReference>